<name>A0A372ZR55_9ACTN</name>
<reference evidence="5 6" key="1">
    <citation type="submission" date="2018-08" db="EMBL/GenBank/DDBJ databases">
        <title>Diversity &amp; Physiological Properties of Lignin-Decomposing Actinobacteria from Soil.</title>
        <authorList>
            <person name="Roh S.G."/>
            <person name="Kim S.B."/>
        </authorList>
    </citation>
    <scope>NUCLEOTIDE SEQUENCE [LARGE SCALE GENOMIC DNA]</scope>
    <source>
        <strain evidence="5 6">MMS17-GH009</strain>
    </source>
</reference>
<dbReference type="AlphaFoldDB" id="A0A372ZR55"/>
<dbReference type="Gene3D" id="2.40.420.20">
    <property type="match status" value="1"/>
</dbReference>
<evidence type="ECO:0000259" key="4">
    <source>
        <dbReference type="Pfam" id="PF01471"/>
    </source>
</evidence>
<evidence type="ECO:0000256" key="2">
    <source>
        <dbReference type="ARBA" id="ARBA00023054"/>
    </source>
</evidence>
<dbReference type="InterPro" id="IPR036365">
    <property type="entry name" value="PGBD-like_sf"/>
</dbReference>
<keyword evidence="2" id="KW-0175">Coiled coil</keyword>
<dbReference type="InterPro" id="IPR002477">
    <property type="entry name" value="Peptidoglycan-bd-like"/>
</dbReference>
<dbReference type="RefSeq" id="WP_117486479.1">
    <property type="nucleotide sequence ID" value="NZ_QVIG01000001.1"/>
</dbReference>
<dbReference type="Pfam" id="PF01471">
    <property type="entry name" value="PG_binding_1"/>
    <property type="match status" value="1"/>
</dbReference>
<evidence type="ECO:0000256" key="1">
    <source>
        <dbReference type="ARBA" id="ARBA00004196"/>
    </source>
</evidence>
<comment type="caution">
    <text evidence="5">The sequence shown here is derived from an EMBL/GenBank/DDBJ whole genome shotgun (WGS) entry which is preliminary data.</text>
</comment>
<protein>
    <submittedName>
        <fullName evidence="5">Efflux RND transporter periplasmic adaptor subunit</fullName>
    </submittedName>
</protein>
<dbReference type="GO" id="GO:0030313">
    <property type="term" value="C:cell envelope"/>
    <property type="evidence" value="ECO:0007669"/>
    <property type="project" value="UniProtKB-SubCell"/>
</dbReference>
<dbReference type="PANTHER" id="PTHR32347:SF23">
    <property type="entry name" value="BLL5650 PROTEIN"/>
    <property type="match status" value="1"/>
</dbReference>
<evidence type="ECO:0000313" key="5">
    <source>
        <dbReference type="EMBL" id="RGD57737.1"/>
    </source>
</evidence>
<evidence type="ECO:0000256" key="3">
    <source>
        <dbReference type="SAM" id="MobiDB-lite"/>
    </source>
</evidence>
<dbReference type="Gene3D" id="1.10.101.10">
    <property type="entry name" value="PGBD-like superfamily/PGBD"/>
    <property type="match status" value="1"/>
</dbReference>
<dbReference type="PANTHER" id="PTHR32347">
    <property type="entry name" value="EFFLUX SYSTEM COMPONENT YKNX-RELATED"/>
    <property type="match status" value="1"/>
</dbReference>
<keyword evidence="6" id="KW-1185">Reference proteome</keyword>
<dbReference type="Proteomes" id="UP000263377">
    <property type="component" value="Unassembled WGS sequence"/>
</dbReference>
<feature type="region of interest" description="Disordered" evidence="3">
    <location>
        <begin position="32"/>
        <end position="64"/>
    </location>
</feature>
<organism evidence="5 6">
    <name type="scientific">Kitasatospora xanthocidica</name>
    <dbReference type="NCBI Taxonomy" id="83382"/>
    <lineage>
        <taxon>Bacteria</taxon>
        <taxon>Bacillati</taxon>
        <taxon>Actinomycetota</taxon>
        <taxon>Actinomycetes</taxon>
        <taxon>Kitasatosporales</taxon>
        <taxon>Streptomycetaceae</taxon>
        <taxon>Kitasatospora</taxon>
    </lineage>
</organism>
<dbReference type="InterPro" id="IPR050465">
    <property type="entry name" value="UPF0194_transport"/>
</dbReference>
<proteinExistence type="predicted"/>
<evidence type="ECO:0000313" key="6">
    <source>
        <dbReference type="Proteomes" id="UP000263377"/>
    </source>
</evidence>
<dbReference type="EMBL" id="QVIG01000001">
    <property type="protein sequence ID" value="RGD57737.1"/>
    <property type="molecule type" value="Genomic_DNA"/>
</dbReference>
<feature type="compositionally biased region" description="Polar residues" evidence="3">
    <location>
        <begin position="50"/>
        <end position="64"/>
    </location>
</feature>
<comment type="subcellular location">
    <subcellularLocation>
        <location evidence="1">Cell envelope</location>
    </subcellularLocation>
</comment>
<dbReference type="SUPFAM" id="SSF47090">
    <property type="entry name" value="PGBD-like"/>
    <property type="match status" value="1"/>
</dbReference>
<gene>
    <name evidence="5" type="ORF">DR950_08000</name>
</gene>
<dbReference type="InterPro" id="IPR036366">
    <property type="entry name" value="PGBDSf"/>
</dbReference>
<sequence>MRSERGRSRRTYLIAALVTSVSLVGGVTALSQTGGGASAGTDRTDGLPPSTGSVERQDLSSRTQVDGTLGYAEERRFNAGVTGTLTWLPEAGALVERDGVLYEVDGRKVRLMVGERPAYRTLKAGDKGPDVRQLKENLRALGHGKGLAADEEFTPGTVEAVKRWQKAHGLAQTGEIGPEQIAFSPGPVRIKKNDAAVGDQAAPGKPVLTTTGSERQVQIRIEVSRADLAKPGTRVEVALPGGGRAKGKVASVDRTIGEDGKEQGSQDKPAKITARVVFDDPGQAEGFDQAPVTVELEGEVRKDVLTVPVNALLALTGGGFGIQVVENGKVREVPVELGMFGQGRVEVSGTGLAEGMKVGVPTS</sequence>
<accession>A0A372ZR55</accession>
<feature type="domain" description="Peptidoglycan binding-like" evidence="4">
    <location>
        <begin position="128"/>
        <end position="182"/>
    </location>
</feature>